<evidence type="ECO:0000313" key="3">
    <source>
        <dbReference type="Proteomes" id="UP000230859"/>
    </source>
</evidence>
<organism evidence="2 3">
    <name type="scientific">Candidatus Abzuiibacterium crystallinum</name>
    <dbReference type="NCBI Taxonomy" id="1974748"/>
    <lineage>
        <taxon>Bacteria</taxon>
        <taxon>Pseudomonadati</taxon>
        <taxon>Candidatus Omnitrophota</taxon>
        <taxon>Candidatus Abzuiibacterium</taxon>
    </lineage>
</organism>
<dbReference type="AlphaFoldDB" id="A0A2H0LME8"/>
<dbReference type="Proteomes" id="UP000230859">
    <property type="component" value="Unassembled WGS sequence"/>
</dbReference>
<keyword evidence="1" id="KW-0472">Membrane</keyword>
<evidence type="ECO:0000256" key="1">
    <source>
        <dbReference type="SAM" id="Phobius"/>
    </source>
</evidence>
<keyword evidence="1" id="KW-0812">Transmembrane</keyword>
<proteinExistence type="predicted"/>
<feature type="transmembrane region" description="Helical" evidence="1">
    <location>
        <begin position="12"/>
        <end position="35"/>
    </location>
</feature>
<name>A0A2H0LME8_9BACT</name>
<evidence type="ECO:0000313" key="2">
    <source>
        <dbReference type="EMBL" id="PIQ85506.1"/>
    </source>
</evidence>
<comment type="caution">
    <text evidence="2">The sequence shown here is derived from an EMBL/GenBank/DDBJ whole genome shotgun (WGS) entry which is preliminary data.</text>
</comment>
<dbReference type="EMBL" id="PCVY01000065">
    <property type="protein sequence ID" value="PIQ85506.1"/>
    <property type="molecule type" value="Genomic_DNA"/>
</dbReference>
<keyword evidence="1" id="KW-1133">Transmembrane helix</keyword>
<sequence>MSTLKRQKNNSGYVTLALTFLIAIAVPLFYIGVYYDISNQNKVVSRDKQDKILKWSTRAMLARTQYEFQKQVAEFSLEDSRFNLGLVEEINTPVFNWFDQGAPFKANYAAFIQGTELSDFAVKNVTPVPGCLDCGVTVNDIDRLLGTAEINITIQTQLEDVNLIDATRRMTQHLSLAVSNLADFAIFTNKDFVTNPGPDTVYDGPIYVGENAYLTPSKDHKITLRFDGTDAYDDGKVYNLKASGHLSWFGPRGLGCDPKDNNCVSDENQLFESGLYEVDVFGKPVMYHFISNIDYGDVGESTLEAMDNSPENFDSDLNNDQYIKLLGSSPLRPPVSFFTGRDQSDGMWPSTTVHTLTADLNSGGAVFNSSTAYDGTNPVNYYENPDWDGFRATHFDRLNGFSLIKDGAPAQQLLLGGVDDPHVLIESAGSGDNGFVKSVKLQWLGREPQPNISGLSIDFKQLFCQQPDLIGSSFPHNCTVGENYEDPLLWEGRYFYYDSGTFGSANNENGFIRILKPPFSLYWSFLMPSEDSATYIDNRRKPSTGTTALAIIEIDVAKLKNLIENGLVTEGALGPNGDTYEKYNDLGLANRFGDPDKPFILYIGLTPPLNTTNRDPWWTPLNGHGATHTFDPFRAVVRLVHADQLPDAGLTIATNGPVQIVGDYNTEAPQEGTPPEACTMKPAAVMADQIMVLSNSWQDYTGTPDDPYIDPSDGIQYPAPRDDLNNLFSKDDYRAHPVRSQCTEQEEENGSCFDDTAEINAMLIGGDIPNQLVAVTASEIEGGNLDRYGLFYDGNLTGVNGDEKLRPHNNPSASDDQHTYVKGTQVRDQNQIDDTAYLNIPVILITGYDANDNPIYSNAGTVGQVFGTANNDGKCADCWRDGVTIPDIPMYLTMDRDGTYTYLNTGNMNTSHLKPSDMIQTDPTSNTAKWAVKPGSRFAAIVNDGKNSNERFLFPNTAAKCCKLNSPEGCCDVAQQGCNGPPCDACPGQNYVVCNDCSGFNNGQNICNTDPNGQGKCSNNMECWDCPYYQCGGEGGCSTETYCGPEADTVCWSDTCPAELGCGRDAYQCGTAGEFPPEIKVVYSPGGKPRFTYRQNGQNPQNGTIKRKGLYVPHWEPKYSGGIENYVRLGEDWRHWDCNCTGNSCSSCTPTTTNNEMKITGTLDILWPSQSLVKGNGPDAPKAFWVSTTYTAPDRTVRYARDLRENEVCPPAGLPMSVQLTLKGFKQE</sequence>
<accession>A0A2H0LME8</accession>
<gene>
    <name evidence="2" type="ORF">COV74_08425</name>
</gene>
<reference evidence="2 3" key="1">
    <citation type="submission" date="2017-09" db="EMBL/GenBank/DDBJ databases">
        <title>Depth-based differentiation of microbial function through sediment-hosted aquifers and enrichment of novel symbionts in the deep terrestrial subsurface.</title>
        <authorList>
            <person name="Probst A.J."/>
            <person name="Ladd B."/>
            <person name="Jarett J.K."/>
            <person name="Geller-Mcgrath D.E."/>
            <person name="Sieber C.M."/>
            <person name="Emerson J.B."/>
            <person name="Anantharaman K."/>
            <person name="Thomas B.C."/>
            <person name="Malmstrom R."/>
            <person name="Stieglmeier M."/>
            <person name="Klingl A."/>
            <person name="Woyke T."/>
            <person name="Ryan C.M."/>
            <person name="Banfield J.F."/>
        </authorList>
    </citation>
    <scope>NUCLEOTIDE SEQUENCE [LARGE SCALE GENOMIC DNA]</scope>
    <source>
        <strain evidence="2">CG11_big_fil_rev_8_21_14_0_20_45_26</strain>
    </source>
</reference>
<protein>
    <submittedName>
        <fullName evidence="2">Uncharacterized protein</fullName>
    </submittedName>
</protein>